<evidence type="ECO:0000256" key="4">
    <source>
        <dbReference type="ARBA" id="ARBA00022723"/>
    </source>
</evidence>
<evidence type="ECO:0000256" key="7">
    <source>
        <dbReference type="ARBA" id="ARBA00022833"/>
    </source>
</evidence>
<keyword evidence="3" id="KW-0540">Nuclease</keyword>
<dbReference type="PROSITE" id="PS01306">
    <property type="entry name" value="UPF0054"/>
    <property type="match status" value="1"/>
</dbReference>
<dbReference type="AlphaFoldDB" id="A0A6P8QR32"/>
<dbReference type="HAMAP" id="MF_00009">
    <property type="entry name" value="Endoribonucl_YbeY"/>
    <property type="match status" value="1"/>
</dbReference>
<dbReference type="InterPro" id="IPR023091">
    <property type="entry name" value="MetalPrtase_cat_dom_sf_prd"/>
</dbReference>
<comment type="cofactor">
    <cofactor evidence="1">
        <name>Zn(2+)</name>
        <dbReference type="ChEBI" id="CHEBI:29105"/>
    </cofactor>
</comment>
<keyword evidence="5" id="KW-0255">Endonuclease</keyword>
<keyword evidence="4" id="KW-0479">Metal-binding</keyword>
<gene>
    <name evidence="9" type="primary">YBEY</name>
</gene>
<dbReference type="InterPro" id="IPR002036">
    <property type="entry name" value="YbeY"/>
</dbReference>
<dbReference type="RefSeq" id="XP_033800817.1">
    <property type="nucleotide sequence ID" value="XM_033944926.1"/>
</dbReference>
<dbReference type="NCBIfam" id="TIGR00043">
    <property type="entry name" value="rRNA maturation RNase YbeY"/>
    <property type="match status" value="1"/>
</dbReference>
<evidence type="ECO:0000256" key="2">
    <source>
        <dbReference type="ARBA" id="ARBA00010875"/>
    </source>
</evidence>
<evidence type="ECO:0000313" key="9">
    <source>
        <dbReference type="RefSeq" id="XP_033800817.1"/>
    </source>
</evidence>
<evidence type="ECO:0000256" key="6">
    <source>
        <dbReference type="ARBA" id="ARBA00022801"/>
    </source>
</evidence>
<dbReference type="SUPFAM" id="SSF55486">
    <property type="entry name" value="Metalloproteases ('zincins'), catalytic domain"/>
    <property type="match status" value="1"/>
</dbReference>
<dbReference type="InterPro" id="IPR020549">
    <property type="entry name" value="YbeY_CS"/>
</dbReference>
<accession>A0A6P8QR32</accession>
<dbReference type="PANTHER" id="PTHR46986:SF1">
    <property type="entry name" value="ENDORIBONUCLEASE YBEY, CHLOROPLASTIC"/>
    <property type="match status" value="1"/>
</dbReference>
<dbReference type="CTD" id="54059"/>
<dbReference type="KEGG" id="gsh:117360696"/>
<dbReference type="GO" id="GO:0004222">
    <property type="term" value="F:metalloendopeptidase activity"/>
    <property type="evidence" value="ECO:0007669"/>
    <property type="project" value="InterPro"/>
</dbReference>
<evidence type="ECO:0000256" key="1">
    <source>
        <dbReference type="ARBA" id="ARBA00001947"/>
    </source>
</evidence>
<name>A0A6P8QR32_GEOSA</name>
<reference evidence="9" key="1">
    <citation type="submission" date="2025-08" db="UniProtKB">
        <authorList>
            <consortium name="RefSeq"/>
        </authorList>
    </citation>
    <scope>IDENTIFICATION</scope>
</reference>
<dbReference type="PANTHER" id="PTHR46986">
    <property type="entry name" value="ENDORIBONUCLEASE YBEY, CHLOROPLASTIC"/>
    <property type="match status" value="1"/>
</dbReference>
<dbReference type="Pfam" id="PF02130">
    <property type="entry name" value="YbeY"/>
    <property type="match status" value="1"/>
</dbReference>
<keyword evidence="7" id="KW-0862">Zinc</keyword>
<sequence>MRVTLSRMRILGGLPDSGRAARVFPTCTKRASSGSQQEFLPLNHQYNIGTIGYIDDLYSAEMTLVLRNLQTVIPLRRALLRRNIEALRQILGVKRYDLGVICMDNKKIQLINFRYKKKDYPTDVLSFPYQENLKAGELPQPFFPDDYNLGDIFLGVEYIYQQCQEKKDDFYNVLTVIAAHGLCHLLGYQHTTEAEWRQMYEKEKQILEVLNRLTGRNLQPLTEV</sequence>
<dbReference type="Proteomes" id="UP000515159">
    <property type="component" value="Chromosome 5"/>
</dbReference>
<dbReference type="GO" id="GO:0046872">
    <property type="term" value="F:metal ion binding"/>
    <property type="evidence" value="ECO:0007669"/>
    <property type="project" value="UniProtKB-KW"/>
</dbReference>
<evidence type="ECO:0000256" key="5">
    <source>
        <dbReference type="ARBA" id="ARBA00022759"/>
    </source>
</evidence>
<keyword evidence="8" id="KW-1185">Reference proteome</keyword>
<keyword evidence="6" id="KW-0378">Hydrolase</keyword>
<dbReference type="GO" id="GO:0006364">
    <property type="term" value="P:rRNA processing"/>
    <property type="evidence" value="ECO:0007669"/>
    <property type="project" value="InterPro"/>
</dbReference>
<evidence type="ECO:0000313" key="8">
    <source>
        <dbReference type="Proteomes" id="UP000515159"/>
    </source>
</evidence>
<proteinExistence type="inferred from homology"/>
<dbReference type="GO" id="GO:0004519">
    <property type="term" value="F:endonuclease activity"/>
    <property type="evidence" value="ECO:0007669"/>
    <property type="project" value="UniProtKB-KW"/>
</dbReference>
<comment type="similarity">
    <text evidence="2">Belongs to the endoribonuclease YbeY family.</text>
</comment>
<dbReference type="FunCoup" id="A0A6P8QR32">
    <property type="interactions" value="729"/>
</dbReference>
<dbReference type="GeneID" id="117360696"/>
<dbReference type="OrthoDB" id="27226at2759"/>
<organism evidence="8 9">
    <name type="scientific">Geotrypetes seraphini</name>
    <name type="common">Gaboon caecilian</name>
    <name type="synonym">Caecilia seraphini</name>
    <dbReference type="NCBI Taxonomy" id="260995"/>
    <lineage>
        <taxon>Eukaryota</taxon>
        <taxon>Metazoa</taxon>
        <taxon>Chordata</taxon>
        <taxon>Craniata</taxon>
        <taxon>Vertebrata</taxon>
        <taxon>Euteleostomi</taxon>
        <taxon>Amphibia</taxon>
        <taxon>Gymnophiona</taxon>
        <taxon>Geotrypetes</taxon>
    </lineage>
</organism>
<dbReference type="InParanoid" id="A0A6P8QR32"/>
<evidence type="ECO:0000256" key="3">
    <source>
        <dbReference type="ARBA" id="ARBA00022722"/>
    </source>
</evidence>
<protein>
    <submittedName>
        <fullName evidence="9">Endoribonuclease YbeY isoform X1</fullName>
    </submittedName>
</protein>
<dbReference type="Gene3D" id="3.40.390.30">
    <property type="entry name" value="Metalloproteases ('zincins'), catalytic domain"/>
    <property type="match status" value="1"/>
</dbReference>